<evidence type="ECO:0000256" key="1">
    <source>
        <dbReference type="SAM" id="MobiDB-lite"/>
    </source>
</evidence>
<organism evidence="3 4">
    <name type="scientific">Heterodermia speciosa</name>
    <dbReference type="NCBI Taxonomy" id="116794"/>
    <lineage>
        <taxon>Eukaryota</taxon>
        <taxon>Fungi</taxon>
        <taxon>Dikarya</taxon>
        <taxon>Ascomycota</taxon>
        <taxon>Pezizomycotina</taxon>
        <taxon>Lecanoromycetes</taxon>
        <taxon>OSLEUM clade</taxon>
        <taxon>Lecanoromycetidae</taxon>
        <taxon>Caliciales</taxon>
        <taxon>Physciaceae</taxon>
        <taxon>Heterodermia</taxon>
    </lineage>
</organism>
<dbReference type="Proteomes" id="UP000664521">
    <property type="component" value="Unassembled WGS sequence"/>
</dbReference>
<proteinExistence type="predicted"/>
<dbReference type="OrthoDB" id="414243at2759"/>
<dbReference type="PANTHER" id="PTHR28208:SF1">
    <property type="entry name" value="FILAMENT ORGANIZATION PROTEIN APP1-LIKE, PUTATIVE (AFU_ORTHOLOGUE AFUA_1G06650)-RELATED"/>
    <property type="match status" value="1"/>
</dbReference>
<feature type="domain" description="Phosphatidate phosphatase APP1 catalytic" evidence="2">
    <location>
        <begin position="211"/>
        <end position="363"/>
    </location>
</feature>
<comment type="caution">
    <text evidence="3">The sequence shown here is derived from an EMBL/GenBank/DDBJ whole genome shotgun (WGS) entry which is preliminary data.</text>
</comment>
<gene>
    <name evidence="3" type="ORF">HETSPECPRED_008306</name>
</gene>
<sequence>MDKSRQLLQETSLERTSRGDSNFSSIERSLPHAMGAPFSMPLLDRASSWLGLHNPLAHPLDPATEEVWLLDNTAYRPVHIYPHAQQPWQAEYVVAYFKKDVGKDVSDAVANIADKVGLGNEGEDRAQGEKTISERLQLFVATIAPARSVNVRLPGVGTKRLGPGGRSAVSEQVITNLGEQQDGASVSIEAIPAETTPHGHGTTHFAAPEGWMVISDIDDSIKITLTSSPIGILRSTFISTPTPIAGMPALYTHISTLLSPTWFYLSASPYNLYPFLRPFLLAHYPPGTLILRDASWQDLGGFLASLTQGTEAYKSARMRRLHAMLPKRKVICVGDSTQSDPEAYGDMYRVFGAGWIRRIFIRKVVGVEGMDEGVKNQGERFERAFRGVPREVWRVFEEPGELYEAVEALKGT</sequence>
<name>A0A8H3IU32_9LECA</name>
<feature type="region of interest" description="Disordered" evidence="1">
    <location>
        <begin position="1"/>
        <end position="25"/>
    </location>
</feature>
<dbReference type="InterPro" id="IPR052935">
    <property type="entry name" value="Mg2+_PAP"/>
</dbReference>
<accession>A0A8H3IU32</accession>
<dbReference type="GO" id="GO:0030479">
    <property type="term" value="C:actin cortical patch"/>
    <property type="evidence" value="ECO:0007669"/>
    <property type="project" value="TreeGrafter"/>
</dbReference>
<feature type="compositionally biased region" description="Polar residues" evidence="1">
    <location>
        <begin position="1"/>
        <end position="11"/>
    </location>
</feature>
<evidence type="ECO:0000313" key="4">
    <source>
        <dbReference type="Proteomes" id="UP000664521"/>
    </source>
</evidence>
<keyword evidence="4" id="KW-1185">Reference proteome</keyword>
<dbReference type="Pfam" id="PF09949">
    <property type="entry name" value="APP1_cat"/>
    <property type="match status" value="1"/>
</dbReference>
<evidence type="ECO:0000259" key="2">
    <source>
        <dbReference type="Pfam" id="PF09949"/>
    </source>
</evidence>
<evidence type="ECO:0000313" key="3">
    <source>
        <dbReference type="EMBL" id="CAF9932228.1"/>
    </source>
</evidence>
<dbReference type="AlphaFoldDB" id="A0A8H3IU32"/>
<dbReference type="GO" id="GO:0008195">
    <property type="term" value="F:phosphatidate phosphatase activity"/>
    <property type="evidence" value="ECO:0007669"/>
    <property type="project" value="InterPro"/>
</dbReference>
<reference evidence="3" key="1">
    <citation type="submission" date="2021-03" db="EMBL/GenBank/DDBJ databases">
        <authorList>
            <person name="Tagirdzhanova G."/>
        </authorList>
    </citation>
    <scope>NUCLEOTIDE SEQUENCE</scope>
</reference>
<dbReference type="PANTHER" id="PTHR28208">
    <property type="entry name" value="PHOSPHATIDATE PHOSPHATASE APP1"/>
    <property type="match status" value="1"/>
</dbReference>
<protein>
    <recommendedName>
        <fullName evidence="2">Phosphatidate phosphatase APP1 catalytic domain-containing protein</fullName>
    </recommendedName>
</protein>
<dbReference type="InterPro" id="IPR019236">
    <property type="entry name" value="APP1_cat"/>
</dbReference>
<dbReference type="EMBL" id="CAJPDS010000062">
    <property type="protein sequence ID" value="CAF9932228.1"/>
    <property type="molecule type" value="Genomic_DNA"/>
</dbReference>